<evidence type="ECO:0000313" key="1">
    <source>
        <dbReference type="EMBL" id="NJB90525.1"/>
    </source>
</evidence>
<protein>
    <recommendedName>
        <fullName evidence="3">DUF2793 domain-containing protein</fullName>
    </recommendedName>
</protein>
<evidence type="ECO:0000313" key="2">
    <source>
        <dbReference type="Proteomes" id="UP000535078"/>
    </source>
</evidence>
<dbReference type="Pfam" id="PF10983">
    <property type="entry name" value="DUF2793"/>
    <property type="match status" value="1"/>
</dbReference>
<keyword evidence="2" id="KW-1185">Reference proteome</keyword>
<comment type="caution">
    <text evidence="1">The sequence shown here is derived from an EMBL/GenBank/DDBJ whole genome shotgun (WGS) entry which is preliminary data.</text>
</comment>
<accession>A0A7X5XSM6</accession>
<dbReference type="InterPro" id="IPR021251">
    <property type="entry name" value="DUF2793"/>
</dbReference>
<sequence length="150" mass="15084">MTDMPITPRFALPLLAVAQAQKEVTHNEALTLLDALVHAAIEAGPLATPPASPAVGQCWIVDAAATGAWTGEGNAIAIWTAGGWRFAAPRAGVQVTRLADGARLRFDGGAWTAPATIGAPAGGATVDSEARSAIAALILNLAAQGLLISG</sequence>
<evidence type="ECO:0008006" key="3">
    <source>
        <dbReference type="Google" id="ProtNLM"/>
    </source>
</evidence>
<gene>
    <name evidence="1" type="ORF">GGR90_002719</name>
</gene>
<organism evidence="1 2">
    <name type="scientific">Sphingopyxis italica</name>
    <dbReference type="NCBI Taxonomy" id="1129133"/>
    <lineage>
        <taxon>Bacteria</taxon>
        <taxon>Pseudomonadati</taxon>
        <taxon>Pseudomonadota</taxon>
        <taxon>Alphaproteobacteria</taxon>
        <taxon>Sphingomonadales</taxon>
        <taxon>Sphingomonadaceae</taxon>
        <taxon>Sphingopyxis</taxon>
    </lineage>
</organism>
<dbReference type="Proteomes" id="UP000535078">
    <property type="component" value="Unassembled WGS sequence"/>
</dbReference>
<name>A0A7X5XSM6_9SPHN</name>
<dbReference type="EMBL" id="JAATIT010000003">
    <property type="protein sequence ID" value="NJB90525.1"/>
    <property type="molecule type" value="Genomic_DNA"/>
</dbReference>
<dbReference type="AlphaFoldDB" id="A0A7X5XSM6"/>
<proteinExistence type="predicted"/>
<reference evidence="1 2" key="1">
    <citation type="submission" date="2020-03" db="EMBL/GenBank/DDBJ databases">
        <title>Genomic Encyclopedia of Type Strains, Phase IV (KMG-IV): sequencing the most valuable type-strain genomes for metagenomic binning, comparative biology and taxonomic classification.</title>
        <authorList>
            <person name="Goeker M."/>
        </authorList>
    </citation>
    <scope>NUCLEOTIDE SEQUENCE [LARGE SCALE GENOMIC DNA]</scope>
    <source>
        <strain evidence="1 2">DSM 25229</strain>
    </source>
</reference>
<dbReference type="RefSeq" id="WP_167921960.1">
    <property type="nucleotide sequence ID" value="NZ_JAATIT010000003.1"/>
</dbReference>